<dbReference type="RefSeq" id="WP_258542422.1">
    <property type="nucleotide sequence ID" value="NZ_OU015584.1"/>
</dbReference>
<dbReference type="KEGG" id="ptan:CRYO30217_02191"/>
<gene>
    <name evidence="1" type="ORF">CRYO30217_02191</name>
</gene>
<evidence type="ECO:0008006" key="3">
    <source>
        <dbReference type="Google" id="ProtNLM"/>
    </source>
</evidence>
<accession>A0A916JNB9</accession>
<keyword evidence="2" id="KW-1185">Reference proteome</keyword>
<protein>
    <recommendedName>
        <fullName evidence="3">Fibronectin type-III domain-containing protein</fullName>
    </recommendedName>
</protein>
<dbReference type="Proteomes" id="UP000683507">
    <property type="component" value="Chromosome"/>
</dbReference>
<name>A0A916JNB9_9FLAO</name>
<dbReference type="EMBL" id="OU015584">
    <property type="protein sequence ID" value="CAG5083418.1"/>
    <property type="molecule type" value="Genomic_DNA"/>
</dbReference>
<dbReference type="Pfam" id="PF13585">
    <property type="entry name" value="CHU_C"/>
    <property type="match status" value="1"/>
</dbReference>
<evidence type="ECO:0000313" key="1">
    <source>
        <dbReference type="EMBL" id="CAG5083418.1"/>
    </source>
</evidence>
<dbReference type="Gene3D" id="2.60.40.10">
    <property type="entry name" value="Immunoglobulins"/>
    <property type="match status" value="1"/>
</dbReference>
<evidence type="ECO:0000313" key="2">
    <source>
        <dbReference type="Proteomes" id="UP000683507"/>
    </source>
</evidence>
<sequence length="685" mass="75866">MIKAFYINILFWVWMGNFLVAQSPDINCLSVANNGNVTINWTPATGVSGNFVQYNIYSNASGAFVQEGSVTNLMSSVFVHAGANANVSSVDYFITVVVNSGMSNVELPAADTLSTIFLGVNNPSDGTAILQWSDLDDTIDSSNGDYYYIYRQVNSGAWILYDSVLISDNNYYRDTISICSANFNYQVALNNSEGCQSLSNIDGDLFQDLIPPASPVMSSVTVDTTSGNALLNWYSSSSPDAAAYIIMQNIGGVWSIIDTVYGYNNTTYLNVNSNADLIAETYGIAAFDSCWNGNPPAPNTSPLGTPHISIFLKSTYSVCDHQITLKWNSYRNWNSGLGHYNIYRSDEGTAYSLIHTITSGDTLFSEVVDYGGNYCYIIEAVSGNGLDTAISNVACRNARQPNSPDFAYIQSVTVEDEVVVVKIHPDISGTTTEIELFRSEDGTNYQSVYTESDVSTAMVYEDLEVNPSDDYYWYRYTVRDSCENVILTSNDARSIHLSVNADPHTMVNLVQWNSYKNWNGNLLYYELYRSVNGEYDPSPIAVLSPNQLYYEDDISNLIGTEADGYFCYYVKAVESVNVYGLEETSLSNEACASQKTLVYIPNAMVVGGVNNLWKPVVNLIDVNSYECRVYNRLGQVIFETSSPDQAWTGRYKGSQVQLGVYIYQVTFFDGAGKEYDYWGSITLVK</sequence>
<reference evidence="1" key="1">
    <citation type="submission" date="2021-04" db="EMBL/GenBank/DDBJ databases">
        <authorList>
            <person name="Rodrigo-Torres L."/>
            <person name="Arahal R. D."/>
            <person name="Lucena T."/>
        </authorList>
    </citation>
    <scope>NUCLEOTIDE SEQUENCE</scope>
    <source>
        <strain evidence="1">AS29M-1</strain>
    </source>
</reference>
<dbReference type="AlphaFoldDB" id="A0A916JNB9"/>
<dbReference type="InterPro" id="IPR013783">
    <property type="entry name" value="Ig-like_fold"/>
</dbReference>
<organism evidence="1 2">
    <name type="scientific">Parvicella tangerina</name>
    <dbReference type="NCBI Taxonomy" id="2829795"/>
    <lineage>
        <taxon>Bacteria</taxon>
        <taxon>Pseudomonadati</taxon>
        <taxon>Bacteroidota</taxon>
        <taxon>Flavobacteriia</taxon>
        <taxon>Flavobacteriales</taxon>
        <taxon>Parvicellaceae</taxon>
        <taxon>Parvicella</taxon>
    </lineage>
</organism>
<proteinExistence type="predicted"/>